<dbReference type="Proteomes" id="UP001152523">
    <property type="component" value="Unassembled WGS sequence"/>
</dbReference>
<comment type="caution">
    <text evidence="2">The sequence shown here is derived from an EMBL/GenBank/DDBJ whole genome shotgun (WGS) entry which is preliminary data.</text>
</comment>
<accession>A0AAV0FFQ0</accession>
<evidence type="ECO:0000313" key="3">
    <source>
        <dbReference type="Proteomes" id="UP001152523"/>
    </source>
</evidence>
<dbReference type="AlphaFoldDB" id="A0AAV0FFQ0"/>
<evidence type="ECO:0000313" key="2">
    <source>
        <dbReference type="EMBL" id="CAH9134374.1"/>
    </source>
</evidence>
<protein>
    <submittedName>
        <fullName evidence="2">Uncharacterized protein</fullName>
    </submittedName>
</protein>
<evidence type="ECO:0000256" key="1">
    <source>
        <dbReference type="SAM" id="MobiDB-lite"/>
    </source>
</evidence>
<sequence length="157" mass="17294">MEFQWTETQGVLCYYDEVNIEDNRQWVDINAQRGINGKELIGPTGPKHSGPSVKKPTVRIRGAFGTMAEGSRSHRTASFEHTKLLGENGRNQEPSAPPCPWHRRSLRPPQALGCPEPSATGKPSANSSIIEDSLWRQATTTLNAASRLTTAFNAVHM</sequence>
<proteinExistence type="predicted"/>
<dbReference type="EMBL" id="CAMAPF010000981">
    <property type="protein sequence ID" value="CAH9134374.1"/>
    <property type="molecule type" value="Genomic_DNA"/>
</dbReference>
<reference evidence="2" key="1">
    <citation type="submission" date="2022-07" db="EMBL/GenBank/DDBJ databases">
        <authorList>
            <person name="Macas J."/>
            <person name="Novak P."/>
            <person name="Neumann P."/>
        </authorList>
    </citation>
    <scope>NUCLEOTIDE SEQUENCE</scope>
</reference>
<feature type="region of interest" description="Disordered" evidence="1">
    <location>
        <begin position="83"/>
        <end position="127"/>
    </location>
</feature>
<name>A0AAV0FFQ0_9ASTE</name>
<gene>
    <name evidence="2" type="ORF">CEPIT_LOCUS33670</name>
</gene>
<organism evidence="2 3">
    <name type="scientific">Cuscuta epithymum</name>
    <dbReference type="NCBI Taxonomy" id="186058"/>
    <lineage>
        <taxon>Eukaryota</taxon>
        <taxon>Viridiplantae</taxon>
        <taxon>Streptophyta</taxon>
        <taxon>Embryophyta</taxon>
        <taxon>Tracheophyta</taxon>
        <taxon>Spermatophyta</taxon>
        <taxon>Magnoliopsida</taxon>
        <taxon>eudicotyledons</taxon>
        <taxon>Gunneridae</taxon>
        <taxon>Pentapetalae</taxon>
        <taxon>asterids</taxon>
        <taxon>lamiids</taxon>
        <taxon>Solanales</taxon>
        <taxon>Convolvulaceae</taxon>
        <taxon>Cuscuteae</taxon>
        <taxon>Cuscuta</taxon>
        <taxon>Cuscuta subgen. Cuscuta</taxon>
    </lineage>
</organism>
<keyword evidence="3" id="KW-1185">Reference proteome</keyword>